<dbReference type="RefSeq" id="WP_000787582.1">
    <property type="nucleotide sequence ID" value="NZ_AP025740.1"/>
</dbReference>
<reference evidence="1" key="1">
    <citation type="submission" date="2020-03" db="EMBL/GenBank/DDBJ databases">
        <title>Complete genome sequence of Acinetobacter baumannii ATCC19606T, which is a model strain for tolerization of antimicrobial agents.</title>
        <authorList>
            <person name="Tsubouchi T."/>
            <person name="Suzuki M."/>
            <person name="Niki M."/>
            <person name="Oinuma K."/>
            <person name="Niki M."/>
            <person name="Shibayama K."/>
            <person name="Kakeya H."/>
            <person name="Kaneko Y."/>
        </authorList>
    </citation>
    <scope>NUCLEOTIDE SEQUENCE</scope>
    <source>
        <strain evidence="1">ATCC19606</strain>
    </source>
</reference>
<dbReference type="EMBL" id="AP022836">
    <property type="protein sequence ID" value="BCA99381.1"/>
    <property type="molecule type" value="Genomic_DNA"/>
</dbReference>
<name>A0A6F8TEZ8_ACIBA</name>
<dbReference type="GeneID" id="92894029"/>
<proteinExistence type="predicted"/>
<gene>
    <name evidence="1" type="ORF">ATCC19606_17170</name>
</gene>
<evidence type="ECO:0000313" key="1">
    <source>
        <dbReference type="EMBL" id="BCA99381.1"/>
    </source>
</evidence>
<accession>A0A6F8TEZ8</accession>
<sequence length="130" mass="15141">MKNFDWDRWVGKNSFNKIWEKTPYLSTIRAIPTCFNDERTLVYLSSVDLDCDVQSIKDLEQILEHIVSAYKTKSSQVKTAQSALKLALYQSDFNVICSLLNDIKVTDDYAVFSKDYDYSFPDDLFENLIK</sequence>
<organism evidence="1">
    <name type="scientific">Acinetobacter baumannii</name>
    <dbReference type="NCBI Taxonomy" id="470"/>
    <lineage>
        <taxon>Bacteria</taxon>
        <taxon>Pseudomonadati</taxon>
        <taxon>Pseudomonadota</taxon>
        <taxon>Gammaproteobacteria</taxon>
        <taxon>Moraxellales</taxon>
        <taxon>Moraxellaceae</taxon>
        <taxon>Acinetobacter</taxon>
        <taxon>Acinetobacter calcoaceticus/baumannii complex</taxon>
    </lineage>
</organism>
<dbReference type="AlphaFoldDB" id="A0A6F8TEZ8"/>
<protein>
    <submittedName>
        <fullName evidence="1">Uncharacterized protein</fullName>
    </submittedName>
</protein>